<protein>
    <recommendedName>
        <fullName evidence="2">Capsid protein</fullName>
    </recommendedName>
    <alternativeName>
        <fullName evidence="6">Coat protein</fullName>
    </alternativeName>
</protein>
<reference evidence="8" key="2">
    <citation type="submission" date="2024-01" db="EMBL/GenBank/DDBJ databases">
        <authorList>
            <person name="Lopez Jimenez A.J."/>
        </authorList>
    </citation>
    <scope>NUCLEOTIDE SEQUENCE</scope>
    <source>
        <strain evidence="8">CR1</strain>
    </source>
</reference>
<sequence length="203" mass="22239">MSFSTELDMAAVSKLKYDPTTSGIASTDELNKIIEKLSKANVNKESLFLVAFDISRHCADVGTSEFSTLIGKSEHCDLVRSDLAAIIKSVTTLRRFCAYFSKFVWNHMITNNVAPANYLRKGYKEVNKFAAFDFFFAIQSSAAMEPPGGLIRKPTENEVSANKASGELSIYRQIALNGNNSLHLGEITQGKSGNNAICPIGKK</sequence>
<dbReference type="GO" id="GO:0005198">
    <property type="term" value="F:structural molecule activity"/>
    <property type="evidence" value="ECO:0007669"/>
    <property type="project" value="InterPro"/>
</dbReference>
<reference evidence="8" key="1">
    <citation type="journal article" date="2024" name="Virus Res.">
        <title>Exploring the viral landscape of saffron through metatranscriptomic analysis.</title>
        <authorList>
            <person name="Martinez-Fajardo C."/>
            <person name="Navarro-Simarro P."/>
            <person name="Morote L."/>
            <person name="Rubio-Moraga A."/>
            <person name="Mondejar-Lopez M."/>
            <person name="Niza E."/>
            <person name="Argandona J."/>
            <person name="Ahrazem O."/>
            <person name="Gomez-Gomez L."/>
            <person name="Lopez-Jimenez A.J."/>
        </authorList>
    </citation>
    <scope>NUCLEOTIDE SEQUENCE</scope>
    <source>
        <strain evidence="8">CR1</strain>
    </source>
</reference>
<feature type="domain" description="Potexviruses and carlaviruses coat protein" evidence="7">
    <location>
        <begin position="23"/>
        <end position="158"/>
    </location>
</feature>
<organism evidence="8">
    <name type="scientific">Saffron betaflexivirus 1</name>
    <dbReference type="NCBI Taxonomy" id="3119434"/>
    <lineage>
        <taxon>Viruses</taxon>
        <taxon>Riboviria</taxon>
        <taxon>Orthornavirae</taxon>
        <taxon>Kitrinoviricota</taxon>
        <taxon>Alsuviricetes</taxon>
        <taxon>Tymovirales</taxon>
        <taxon>Betaflexiviridae</taxon>
    </lineage>
</organism>
<dbReference type="PRINTS" id="PR00232">
    <property type="entry name" value="POTXCARLCOAT"/>
</dbReference>
<keyword evidence="5" id="KW-0946">Virion</keyword>
<comment type="subcellular location">
    <subcellularLocation>
        <location evidence="1">Virion</location>
    </subcellularLocation>
</comment>
<dbReference type="EMBL" id="PP255808">
    <property type="protein sequence ID" value="WVR09878.1"/>
    <property type="molecule type" value="Genomic_RNA"/>
</dbReference>
<proteinExistence type="predicted"/>
<evidence type="ECO:0000256" key="3">
    <source>
        <dbReference type="ARBA" id="ARBA00022497"/>
    </source>
</evidence>
<name>A0AAU6MW41_9VIRU</name>
<keyword evidence="4" id="KW-0167">Capsid protein</keyword>
<evidence type="ECO:0000256" key="5">
    <source>
        <dbReference type="ARBA" id="ARBA00022844"/>
    </source>
</evidence>
<evidence type="ECO:0000256" key="1">
    <source>
        <dbReference type="ARBA" id="ARBA00004328"/>
    </source>
</evidence>
<dbReference type="GO" id="GO:0019029">
    <property type="term" value="C:helical viral capsid"/>
    <property type="evidence" value="ECO:0007669"/>
    <property type="project" value="UniProtKB-KW"/>
</dbReference>
<evidence type="ECO:0000256" key="6">
    <source>
        <dbReference type="ARBA" id="ARBA00031336"/>
    </source>
</evidence>
<evidence type="ECO:0000313" key="8">
    <source>
        <dbReference type="EMBL" id="WVR09878.1"/>
    </source>
</evidence>
<evidence type="ECO:0000259" key="7">
    <source>
        <dbReference type="Pfam" id="PF00286"/>
    </source>
</evidence>
<dbReference type="Pfam" id="PF00286">
    <property type="entry name" value="Flexi_CP"/>
    <property type="match status" value="1"/>
</dbReference>
<evidence type="ECO:0000256" key="4">
    <source>
        <dbReference type="ARBA" id="ARBA00022561"/>
    </source>
</evidence>
<accession>A0AAU6MW41</accession>
<evidence type="ECO:0000256" key="2">
    <source>
        <dbReference type="ARBA" id="ARBA00018091"/>
    </source>
</evidence>
<keyword evidence="3" id="KW-1139">Helical capsid protein</keyword>
<dbReference type="InterPro" id="IPR000052">
    <property type="entry name" value="Pltvir_coat"/>
</dbReference>